<name>A0ABT7AUD9_9CYAN</name>
<dbReference type="InterPro" id="IPR050960">
    <property type="entry name" value="AB_hydrolase_4_sf"/>
</dbReference>
<keyword evidence="4" id="KW-1185">Reference proteome</keyword>
<dbReference type="Pfam" id="PF00561">
    <property type="entry name" value="Abhydrolase_1"/>
    <property type="match status" value="1"/>
</dbReference>
<dbReference type="Gene3D" id="3.40.50.1820">
    <property type="entry name" value="alpha/beta hydrolase"/>
    <property type="match status" value="1"/>
</dbReference>
<dbReference type="GO" id="GO:0016787">
    <property type="term" value="F:hydrolase activity"/>
    <property type="evidence" value="ECO:0007669"/>
    <property type="project" value="UniProtKB-KW"/>
</dbReference>
<dbReference type="RefSeq" id="WP_283754258.1">
    <property type="nucleotide sequence ID" value="NZ_JAQOSP010000091.1"/>
</dbReference>
<dbReference type="SUPFAM" id="SSF53474">
    <property type="entry name" value="alpha/beta-Hydrolases"/>
    <property type="match status" value="1"/>
</dbReference>
<protein>
    <submittedName>
        <fullName evidence="3">Alpha/beta fold hydrolase</fullName>
    </submittedName>
</protein>
<dbReference type="EMBL" id="JAQOSP010000091">
    <property type="protein sequence ID" value="MDJ1170500.1"/>
    <property type="molecule type" value="Genomic_DNA"/>
</dbReference>
<sequence>MKRTIQDNGIALQPLSKQLIIEYQSPLYFQDGLIQTLVVDYWYGITWKKWGDRVSWLSHLPPVPWQEQIFTGAEGVPLWGIWSCPPHAKGTIIFNTGINGIVNNEWYAHLLAHKAYQRHFAILLYDWRGHGKTAELSPVPSSYGWREGQDQVHLAEQLTNLGCPTPVILTGASMGGQLALWGVKAAMESGSSEICGGATLSTNLESSLSLAHLRTTFMGRKIEQSFVRKFIAEAQKRRTLFPDSLKPDALERMTSVDSCDRQMVIDYYGFQRVEDYYRQTSALYILDRLTLPYLIIYAEDDPIFDPQIIPQMKQRMAQNPNAHLILTEKGGHIAHINQSNRSEDRFWGMNRLLDFCEILIG</sequence>
<reference evidence="3 4" key="1">
    <citation type="submission" date="2023-01" db="EMBL/GenBank/DDBJ databases">
        <title>Novel diversity within Roseofilum (Cyanobacteria; Desertifilaceae) from marine benthic mats with descriptions of four novel species.</title>
        <authorList>
            <person name="Wang Y."/>
            <person name="Berthold D.E."/>
            <person name="Hu J."/>
            <person name="Lefler F.W."/>
            <person name="Laughinghouse H.D. IV."/>
        </authorList>
    </citation>
    <scope>NUCLEOTIDE SEQUENCE [LARGE SCALE GENOMIC DNA]</scope>
    <source>
        <strain evidence="3 4">BLCC-M154</strain>
    </source>
</reference>
<comment type="caution">
    <text evidence="3">The sequence shown here is derived from an EMBL/GenBank/DDBJ whole genome shotgun (WGS) entry which is preliminary data.</text>
</comment>
<organism evidence="3 4">
    <name type="scientific">Roseofilum acuticapitatum BLCC-M154</name>
    <dbReference type="NCBI Taxonomy" id="3022444"/>
    <lineage>
        <taxon>Bacteria</taxon>
        <taxon>Bacillati</taxon>
        <taxon>Cyanobacteriota</taxon>
        <taxon>Cyanophyceae</taxon>
        <taxon>Desertifilales</taxon>
        <taxon>Desertifilaceae</taxon>
        <taxon>Roseofilum</taxon>
        <taxon>Roseofilum acuticapitatum</taxon>
    </lineage>
</organism>
<keyword evidence="3" id="KW-0378">Hydrolase</keyword>
<dbReference type="PANTHER" id="PTHR10794:SF94">
    <property type="entry name" value="ESTERASE YHET-RELATED"/>
    <property type="match status" value="1"/>
</dbReference>
<accession>A0ABT7AUD9</accession>
<gene>
    <name evidence="3" type="ORF">PMG71_13780</name>
</gene>
<evidence type="ECO:0000259" key="2">
    <source>
        <dbReference type="Pfam" id="PF00561"/>
    </source>
</evidence>
<dbReference type="InterPro" id="IPR000073">
    <property type="entry name" value="AB_hydrolase_1"/>
</dbReference>
<evidence type="ECO:0000313" key="3">
    <source>
        <dbReference type="EMBL" id="MDJ1170500.1"/>
    </source>
</evidence>
<dbReference type="Proteomes" id="UP001235303">
    <property type="component" value="Unassembled WGS sequence"/>
</dbReference>
<evidence type="ECO:0000313" key="4">
    <source>
        <dbReference type="Proteomes" id="UP001235303"/>
    </source>
</evidence>
<proteinExistence type="inferred from homology"/>
<comment type="similarity">
    <text evidence="1">Belongs to the AB hydrolase superfamily. AB hydrolase 4 family.</text>
</comment>
<evidence type="ECO:0000256" key="1">
    <source>
        <dbReference type="ARBA" id="ARBA00010884"/>
    </source>
</evidence>
<dbReference type="PANTHER" id="PTHR10794">
    <property type="entry name" value="ABHYDROLASE DOMAIN-CONTAINING PROTEIN"/>
    <property type="match status" value="1"/>
</dbReference>
<feature type="domain" description="AB hydrolase-1" evidence="2">
    <location>
        <begin position="91"/>
        <end position="336"/>
    </location>
</feature>
<dbReference type="InterPro" id="IPR029058">
    <property type="entry name" value="AB_hydrolase_fold"/>
</dbReference>